<reference evidence="3 4" key="1">
    <citation type="journal article" date="2012" name="BMC Genomics">
        <title>Comparative genomics of the white-rot fungi, Phanerochaete carnosa and P. chrysosporium, to elucidate the genetic basis of the distinct wood types they colonize.</title>
        <authorList>
            <person name="Suzuki H."/>
            <person name="MacDonald J."/>
            <person name="Syed K."/>
            <person name="Salamov A."/>
            <person name="Hori C."/>
            <person name="Aerts A."/>
            <person name="Henrissat B."/>
            <person name="Wiebenga A."/>
            <person name="vanKuyk P.A."/>
            <person name="Barry K."/>
            <person name="Lindquist E."/>
            <person name="LaButti K."/>
            <person name="Lapidus A."/>
            <person name="Lucas S."/>
            <person name="Coutinho P."/>
            <person name="Gong Y."/>
            <person name="Samejima M."/>
            <person name="Mahadevan R."/>
            <person name="Abou-Zaid M."/>
            <person name="de Vries R.P."/>
            <person name="Igarashi K."/>
            <person name="Yadav J.S."/>
            <person name="Grigoriev I.V."/>
            <person name="Master E.R."/>
        </authorList>
    </citation>
    <scope>NUCLEOTIDE SEQUENCE [LARGE SCALE GENOMIC DNA]</scope>
    <source>
        <strain evidence="3 4">HHB-10118-sp</strain>
    </source>
</reference>
<organism evidence="3 4">
    <name type="scientific">Phanerochaete carnosa (strain HHB-10118-sp)</name>
    <name type="common">White-rot fungus</name>
    <name type="synonym">Peniophora carnosa</name>
    <dbReference type="NCBI Taxonomy" id="650164"/>
    <lineage>
        <taxon>Eukaryota</taxon>
        <taxon>Fungi</taxon>
        <taxon>Dikarya</taxon>
        <taxon>Basidiomycota</taxon>
        <taxon>Agaricomycotina</taxon>
        <taxon>Agaricomycetes</taxon>
        <taxon>Polyporales</taxon>
        <taxon>Phanerochaetaceae</taxon>
        <taxon>Phanerochaete</taxon>
    </lineage>
</organism>
<evidence type="ECO:0000313" key="4">
    <source>
        <dbReference type="Proteomes" id="UP000008370"/>
    </source>
</evidence>
<accession>K5VRW0</accession>
<feature type="region of interest" description="Disordered" evidence="1">
    <location>
        <begin position="91"/>
        <end position="110"/>
    </location>
</feature>
<dbReference type="GeneID" id="18911721"/>
<evidence type="ECO:0000256" key="1">
    <source>
        <dbReference type="SAM" id="MobiDB-lite"/>
    </source>
</evidence>
<feature type="compositionally biased region" description="Basic and acidic residues" evidence="1">
    <location>
        <begin position="1"/>
        <end position="27"/>
    </location>
</feature>
<gene>
    <name evidence="3" type="ORF">PHACADRAFT_201819</name>
    <name evidence="2" type="ORF">PHACADRAFT_201911</name>
</gene>
<feature type="compositionally biased region" description="Polar residues" evidence="1">
    <location>
        <begin position="52"/>
        <end position="66"/>
    </location>
</feature>
<name>K5VRW0_PHACS</name>
<dbReference type="HOGENOM" id="CLU_1142911_0_0_1"/>
<dbReference type="GeneID" id="18911736"/>
<dbReference type="KEGG" id="pco:PHACADRAFT_201911"/>
<dbReference type="RefSeq" id="XP_007402249.1">
    <property type="nucleotide sequence ID" value="XM_007402187.1"/>
</dbReference>
<dbReference type="KEGG" id="pco:PHACADRAFT_201819"/>
<keyword evidence="4" id="KW-1185">Reference proteome</keyword>
<dbReference type="InParanoid" id="K5VRW0"/>
<feature type="region of interest" description="Disordered" evidence="1">
    <location>
        <begin position="1"/>
        <end position="68"/>
    </location>
</feature>
<dbReference type="Proteomes" id="UP000008370">
    <property type="component" value="Unassembled WGS sequence"/>
</dbReference>
<evidence type="ECO:0000313" key="3">
    <source>
        <dbReference type="EMBL" id="EKM49284.1"/>
    </source>
</evidence>
<dbReference type="EMBL" id="JH930510">
    <property type="protein sequence ID" value="EKM49203.1"/>
    <property type="molecule type" value="Genomic_DNA"/>
</dbReference>
<proteinExistence type="predicted"/>
<dbReference type="RefSeq" id="XP_007402161.1">
    <property type="nucleotide sequence ID" value="XM_007402099.1"/>
</dbReference>
<protein>
    <submittedName>
        <fullName evidence="3">Uncharacterized protein</fullName>
    </submittedName>
</protein>
<evidence type="ECO:0000313" key="2">
    <source>
        <dbReference type="EMBL" id="EKM49203.1"/>
    </source>
</evidence>
<dbReference type="AlphaFoldDB" id="K5VRW0"/>
<dbReference type="EMBL" id="JH930492">
    <property type="protein sequence ID" value="EKM49284.1"/>
    <property type="molecule type" value="Genomic_DNA"/>
</dbReference>
<sequence length="243" mass="27242">MASCARGEHAAVKYSHFEVGEVSKGDPEPPGSKPPRQPNDQRPPPARAAHTRNGSPTDTPHGSAFNSPFEDRLQQRNIQLSNLALPNAPNRSRSFEWHDKSAPSPGPAPVLSLDRLPPELHDYIYDILVSFDAEVGIAALLSLQAWSRQLHPHLFNRLMLKNEEDCHMLYDILWSQLLAWLAEHTIVLMFTNTCFTNPHLWITRMCLLPACRSVHKIYQPSSPPACMVHSVALKSLLQNIILS</sequence>
<feature type="compositionally biased region" description="Pro residues" evidence="1">
    <location>
        <begin position="28"/>
        <end position="46"/>
    </location>
</feature>